<accession>A0AC34QEF5</accession>
<reference evidence="2" key="1">
    <citation type="submission" date="2022-11" db="UniProtKB">
        <authorList>
            <consortium name="WormBaseParasite"/>
        </authorList>
    </citation>
    <scope>IDENTIFICATION</scope>
</reference>
<proteinExistence type="predicted"/>
<sequence>MFLILEKKFVHLFDADGYGYFLEKILECEKKLTDEQKTVPCEVLVCTSNFSRKTKTMTMEEIVEILQGRLTCDSKYECVIDCVLEKLDKNSADVEVHHDPKLFNILANQFFEVVSIQKKLKEKIGELNLKQLTSNDVEMVEMSDEEIKNLRKIKKEQLQNANDYYEKIIEQSKKILGGLEITESELLAEFPVEKIVDMKNKIQNESSPKKKMNINVQTILDKPTMILNKSHIYTFQQDKLFMSKINILLTDDECAPRFWNNGKIILLGIATRENSVIGEKVEGFEYFVTNCPRKCTNDYRQWICPSCSNFFKMTMNPFEVVCDCGTIHVTDLKLECFDPNHPKTHANGSPTALSTTSDPYSFYA</sequence>
<organism evidence="1 2">
    <name type="scientific">Panagrolaimus sp. JU765</name>
    <dbReference type="NCBI Taxonomy" id="591449"/>
    <lineage>
        <taxon>Eukaryota</taxon>
        <taxon>Metazoa</taxon>
        <taxon>Ecdysozoa</taxon>
        <taxon>Nematoda</taxon>
        <taxon>Chromadorea</taxon>
        <taxon>Rhabditida</taxon>
        <taxon>Tylenchina</taxon>
        <taxon>Panagrolaimomorpha</taxon>
        <taxon>Panagrolaimoidea</taxon>
        <taxon>Panagrolaimidae</taxon>
        <taxon>Panagrolaimus</taxon>
    </lineage>
</organism>
<evidence type="ECO:0000313" key="2">
    <source>
        <dbReference type="WBParaSite" id="JU765_v2.g15659.t1"/>
    </source>
</evidence>
<protein>
    <submittedName>
        <fullName evidence="2">Uncharacterized protein</fullName>
    </submittedName>
</protein>
<evidence type="ECO:0000313" key="1">
    <source>
        <dbReference type="Proteomes" id="UP000887576"/>
    </source>
</evidence>
<name>A0AC34QEF5_9BILA</name>
<dbReference type="WBParaSite" id="JU765_v2.g15659.t1">
    <property type="protein sequence ID" value="JU765_v2.g15659.t1"/>
    <property type="gene ID" value="JU765_v2.g15659"/>
</dbReference>
<dbReference type="Proteomes" id="UP000887576">
    <property type="component" value="Unplaced"/>
</dbReference>